<dbReference type="GO" id="GO:0032259">
    <property type="term" value="P:methylation"/>
    <property type="evidence" value="ECO:0007669"/>
    <property type="project" value="UniProtKB-KW"/>
</dbReference>
<dbReference type="InterPro" id="IPR002941">
    <property type="entry name" value="DNA_methylase_N4/N6"/>
</dbReference>
<evidence type="ECO:0000259" key="7">
    <source>
        <dbReference type="Pfam" id="PF01555"/>
    </source>
</evidence>
<evidence type="ECO:0000313" key="8">
    <source>
        <dbReference type="EMBL" id="MDU0369560.1"/>
    </source>
</evidence>
<dbReference type="InterPro" id="IPR002295">
    <property type="entry name" value="N4/N6-MTase_EcoPI_Mod-like"/>
</dbReference>
<evidence type="ECO:0000256" key="6">
    <source>
        <dbReference type="SAM" id="MobiDB-lite"/>
    </source>
</evidence>
<comment type="catalytic activity">
    <reaction evidence="5">
        <text>a 2'-deoxyadenosine in DNA + S-adenosyl-L-methionine = an N(6)-methyl-2'-deoxyadenosine in DNA + S-adenosyl-L-homocysteine + H(+)</text>
        <dbReference type="Rhea" id="RHEA:15197"/>
        <dbReference type="Rhea" id="RHEA-COMP:12418"/>
        <dbReference type="Rhea" id="RHEA-COMP:12419"/>
        <dbReference type="ChEBI" id="CHEBI:15378"/>
        <dbReference type="ChEBI" id="CHEBI:57856"/>
        <dbReference type="ChEBI" id="CHEBI:59789"/>
        <dbReference type="ChEBI" id="CHEBI:90615"/>
        <dbReference type="ChEBI" id="CHEBI:90616"/>
        <dbReference type="EC" id="2.1.1.72"/>
    </reaction>
</comment>
<feature type="domain" description="DNA methylase N-4/N-6" evidence="7">
    <location>
        <begin position="159"/>
        <end position="486"/>
    </location>
</feature>
<evidence type="ECO:0000256" key="2">
    <source>
        <dbReference type="ARBA" id="ARBA00022603"/>
    </source>
</evidence>
<dbReference type="RefSeq" id="WP_315997052.1">
    <property type="nucleotide sequence ID" value="NZ_JAWDJT010000002.1"/>
</dbReference>
<dbReference type="Gene3D" id="3.40.50.150">
    <property type="entry name" value="Vaccinia Virus protein VP39"/>
    <property type="match status" value="1"/>
</dbReference>
<dbReference type="Pfam" id="PF01555">
    <property type="entry name" value="N6_N4_Mtase"/>
    <property type="match status" value="1"/>
</dbReference>
<proteinExistence type="predicted"/>
<dbReference type="PRINTS" id="PR00506">
    <property type="entry name" value="D21N6MTFRASE"/>
</dbReference>
<evidence type="ECO:0000256" key="3">
    <source>
        <dbReference type="ARBA" id="ARBA00022679"/>
    </source>
</evidence>
<dbReference type="EC" id="2.1.1.72" evidence="1"/>
<evidence type="ECO:0000256" key="1">
    <source>
        <dbReference type="ARBA" id="ARBA00011900"/>
    </source>
</evidence>
<dbReference type="GO" id="GO:0008168">
    <property type="term" value="F:methyltransferase activity"/>
    <property type="evidence" value="ECO:0007669"/>
    <property type="project" value="UniProtKB-KW"/>
</dbReference>
<protein>
    <recommendedName>
        <fullName evidence="1">site-specific DNA-methyltransferase (adenine-specific)</fullName>
        <ecNumber evidence="1">2.1.1.72</ecNumber>
    </recommendedName>
</protein>
<feature type="region of interest" description="Disordered" evidence="6">
    <location>
        <begin position="1"/>
        <end position="31"/>
    </location>
</feature>
<keyword evidence="2 8" id="KW-0489">Methyltransferase</keyword>
<feature type="compositionally biased region" description="Polar residues" evidence="6">
    <location>
        <begin position="1"/>
        <end position="10"/>
    </location>
</feature>
<sequence>MSDNLFIRSTTHSDTRAHIPSQEEAGYEKGNAKVQANQQTDLPLNPVTTRGQDPELFWLNKYGKDGRQERLSIDIRSLYRHEHIVPENLIKGLYRTAAPASGQLSLNDLFGNALERDELNKTSEYYQHPPDGWTNRLIQGDSELVMASLLEREGMAGTVQCVYFDPPYGIKYGSNWQMRLNNRTVQDGKDDALSGEPEQIKAFRDTWELGIHSYLTYLRERLLLAKELMTESGSCFVQISDENVHLVRNLMDEVFGSENFVSLISFNKNSGFGANLLPSANDYIVWYARSKDHIKFRTLYLDKDAADDGIGRYNSIMLSDGTIRPATDIEKKGNQPLGAKLFTYSDLTKPGPGSKYEVEFNGKTYNPGNRWWGVPPDSFNNLIKAKRIVTTGKSLSYIRFLDDFPVFPINNVWTDVGGIMSRSDPKVYVVQTSTKAIQRCILMTTDPGDLVLDPTCGAGTSAFVSEQWGRRWITIDTSRIALNIAKTRLMTAGFPAYKRVSDSDIRQGFVYKKVPHITLKSIGNNEPAEEETLYDQPEVDKTKVRVAGPFTVETLQGLDPIAPAAANTAAAATDSEDRFEERIYDHLRSAGIKNGDATERAVFRRVEAISSNGYLHAEGFYEAEGGEKKAYLHIGPKFGAVSRQALNGAIKECRQRGDADWLVILGFQFDTDVQGGQQSTSIGDFRVDIVRMHDDLMQEGLIRNDRKAASFVTIGEPDIALIDATGQEIAKPQPGQEVRVEVRGMDLYDPIRDEVKARNINDIAYWMVDDDYDGSNFVVQQVFFCGGDQDEFSKWKRGLSDLAKLSTKKKAEHTLRIELDEEAFDELYGFQSRPIKLTRKGQQIAVRVISQFGEESTQVVKV</sequence>
<dbReference type="SUPFAM" id="SSF53335">
    <property type="entry name" value="S-adenosyl-L-methionine-dependent methyltransferases"/>
    <property type="match status" value="1"/>
</dbReference>
<evidence type="ECO:0000256" key="4">
    <source>
        <dbReference type="ARBA" id="ARBA00022691"/>
    </source>
</evidence>
<evidence type="ECO:0000256" key="5">
    <source>
        <dbReference type="ARBA" id="ARBA00047942"/>
    </source>
</evidence>
<comment type="caution">
    <text evidence="8">The sequence shown here is derived from an EMBL/GenBank/DDBJ whole genome shotgun (WGS) entry which is preliminary data.</text>
</comment>
<evidence type="ECO:0000313" key="9">
    <source>
        <dbReference type="Proteomes" id="UP001250698"/>
    </source>
</evidence>
<keyword evidence="4" id="KW-0949">S-adenosyl-L-methionine</keyword>
<dbReference type="Proteomes" id="UP001250698">
    <property type="component" value="Unassembled WGS sequence"/>
</dbReference>
<accession>A0ABU3TDZ1</accession>
<keyword evidence="9" id="KW-1185">Reference proteome</keyword>
<reference evidence="8 9" key="1">
    <citation type="submission" date="2023-10" db="EMBL/GenBank/DDBJ databases">
        <title>Hymenobacter endophyticus sp. nov., an isolate from the leaf tissues of wheat.</title>
        <authorList>
            <person name="Dai Y."/>
        </authorList>
    </citation>
    <scope>NUCLEOTIDE SEQUENCE [LARGE SCALE GENOMIC DNA]</scope>
    <source>
        <strain evidence="8 9">ZK17L-C2</strain>
    </source>
</reference>
<name>A0ABU3TDZ1_9BACT</name>
<dbReference type="EMBL" id="JAWDJT010000002">
    <property type="protein sequence ID" value="MDU0369560.1"/>
    <property type="molecule type" value="Genomic_DNA"/>
</dbReference>
<gene>
    <name evidence="8" type="ORF">ROI90_04065</name>
</gene>
<dbReference type="InterPro" id="IPR029063">
    <property type="entry name" value="SAM-dependent_MTases_sf"/>
</dbReference>
<organism evidence="8 9">
    <name type="scientific">Hymenobacter endophyticus</name>
    <dbReference type="NCBI Taxonomy" id="3076335"/>
    <lineage>
        <taxon>Bacteria</taxon>
        <taxon>Pseudomonadati</taxon>
        <taxon>Bacteroidota</taxon>
        <taxon>Cytophagia</taxon>
        <taxon>Cytophagales</taxon>
        <taxon>Hymenobacteraceae</taxon>
        <taxon>Hymenobacter</taxon>
    </lineage>
</organism>
<keyword evidence="3 8" id="KW-0808">Transferase</keyword>